<feature type="compositionally biased region" description="Polar residues" evidence="1">
    <location>
        <begin position="224"/>
        <end position="233"/>
    </location>
</feature>
<feature type="transmembrane region" description="Helical" evidence="2">
    <location>
        <begin position="92"/>
        <end position="116"/>
    </location>
</feature>
<feature type="transmembrane region" description="Helical" evidence="2">
    <location>
        <begin position="64"/>
        <end position="85"/>
    </location>
</feature>
<feature type="transmembrane region" description="Helical" evidence="2">
    <location>
        <begin position="159"/>
        <end position="180"/>
    </location>
</feature>
<organism evidence="3">
    <name type="scientific">Vitrella brassicaformis</name>
    <dbReference type="NCBI Taxonomy" id="1169539"/>
    <lineage>
        <taxon>Eukaryota</taxon>
        <taxon>Sar</taxon>
        <taxon>Alveolata</taxon>
        <taxon>Colpodellida</taxon>
        <taxon>Vitrellaceae</taxon>
        <taxon>Vitrella</taxon>
    </lineage>
</organism>
<dbReference type="EMBL" id="HBGB01021008">
    <property type="protein sequence ID" value="CAD9057048.1"/>
    <property type="molecule type" value="Transcribed_RNA"/>
</dbReference>
<keyword evidence="2" id="KW-1133">Transmembrane helix</keyword>
<evidence type="ECO:0000256" key="2">
    <source>
        <dbReference type="SAM" id="Phobius"/>
    </source>
</evidence>
<gene>
    <name evidence="3" type="ORF">VBRA1451_LOCUS12114</name>
</gene>
<reference evidence="3" key="1">
    <citation type="submission" date="2021-01" db="EMBL/GenBank/DDBJ databases">
        <authorList>
            <person name="Corre E."/>
            <person name="Pelletier E."/>
            <person name="Niang G."/>
            <person name="Scheremetjew M."/>
            <person name="Finn R."/>
            <person name="Kale V."/>
            <person name="Holt S."/>
            <person name="Cochrane G."/>
            <person name="Meng A."/>
            <person name="Brown T."/>
            <person name="Cohen L."/>
        </authorList>
    </citation>
    <scope>NUCLEOTIDE SEQUENCE</scope>
    <source>
        <strain evidence="3">CCMP3346</strain>
    </source>
</reference>
<feature type="region of interest" description="Disordered" evidence="1">
    <location>
        <begin position="214"/>
        <end position="233"/>
    </location>
</feature>
<name>A0A7S1P3K9_9ALVE</name>
<evidence type="ECO:0000313" key="3">
    <source>
        <dbReference type="EMBL" id="CAD9057048.1"/>
    </source>
</evidence>
<evidence type="ECO:0000256" key="1">
    <source>
        <dbReference type="SAM" id="MobiDB-lite"/>
    </source>
</evidence>
<protein>
    <submittedName>
        <fullName evidence="3">Uncharacterized protein</fullName>
    </submittedName>
</protein>
<dbReference type="AlphaFoldDB" id="A0A7S1P3K9"/>
<feature type="transmembrane region" description="Helical" evidence="2">
    <location>
        <begin position="38"/>
        <end position="58"/>
    </location>
</feature>
<keyword evidence="2" id="KW-0812">Transmembrane</keyword>
<accession>A0A7S1P3K9</accession>
<proteinExistence type="predicted"/>
<keyword evidence="2" id="KW-0472">Membrane</keyword>
<sequence length="289" mass="30585">MMQPAAAPDVAMGTPVTVMGLEIGHIPDPEIAKLTRKVMHISVVLALFALLNMIAALVGDPSKGAIAVVAFCIAISIPACGYIGARKNSAGLLGFFCGCACFQAVLTLISIILLIWTLVLYQRIEEECKTEETVCKDPETNEELTEKEVEKIVSRLTTIFIVNIIIAIGIFIVNFLAFTWGNALFQRLRAGQIIVASPAFPPTYTTNPQYGGGTQPVVMGQPVSHDQGQTYQPPQPSTFGTYAEPAAPSPYGGYGGGTTNGGGYGGAAAAAGYRPPPTYIEMQADPGKR</sequence>